<sequence length="210" mass="23709">MDSIELMRPSQVPSQVAVPGQHRRAVNVNSGLGFRPEKYQPTLHDYHAYLAQLNSQLLHTRRGRVAPPYGGVIGRIARSEVADDDVLHGPSGDVFEKGICLWDGRSNHAYWHESLTEHEIDLICGVYYIATGVKSDAGAAQTKVLSWWPKPHSWKAGNLDPGWWSPECEVWFERRLRRLGDGQKYGEKGMLAKAAEWKHNLKFAKILKDA</sequence>
<name>A0A8H6WYY6_9AGAR</name>
<reference evidence="2" key="1">
    <citation type="submission" date="2020-05" db="EMBL/GenBank/DDBJ databases">
        <title>Mycena genomes resolve the evolution of fungal bioluminescence.</title>
        <authorList>
            <person name="Tsai I.J."/>
        </authorList>
    </citation>
    <scope>NUCLEOTIDE SEQUENCE</scope>
    <source>
        <strain evidence="2">160909Yilan</strain>
    </source>
</reference>
<evidence type="ECO:0000256" key="1">
    <source>
        <dbReference type="SAM" id="MobiDB-lite"/>
    </source>
</evidence>
<dbReference type="AlphaFoldDB" id="A0A8H6WYY6"/>
<comment type="caution">
    <text evidence="2">The sequence shown here is derived from an EMBL/GenBank/DDBJ whole genome shotgun (WGS) entry which is preliminary data.</text>
</comment>
<feature type="region of interest" description="Disordered" evidence="1">
    <location>
        <begin position="1"/>
        <end position="20"/>
    </location>
</feature>
<dbReference type="EMBL" id="JACAZH010000061">
    <property type="protein sequence ID" value="KAF7331145.1"/>
    <property type="molecule type" value="Genomic_DNA"/>
</dbReference>
<proteinExistence type="predicted"/>
<evidence type="ECO:0000313" key="3">
    <source>
        <dbReference type="Proteomes" id="UP000623467"/>
    </source>
</evidence>
<keyword evidence="3" id="KW-1185">Reference proteome</keyword>
<accession>A0A8H6WYY6</accession>
<protein>
    <submittedName>
        <fullName evidence="2">Uncharacterized protein</fullName>
    </submittedName>
</protein>
<dbReference type="OrthoDB" id="3270336at2759"/>
<organism evidence="2 3">
    <name type="scientific">Mycena sanguinolenta</name>
    <dbReference type="NCBI Taxonomy" id="230812"/>
    <lineage>
        <taxon>Eukaryota</taxon>
        <taxon>Fungi</taxon>
        <taxon>Dikarya</taxon>
        <taxon>Basidiomycota</taxon>
        <taxon>Agaricomycotina</taxon>
        <taxon>Agaricomycetes</taxon>
        <taxon>Agaricomycetidae</taxon>
        <taxon>Agaricales</taxon>
        <taxon>Marasmiineae</taxon>
        <taxon>Mycenaceae</taxon>
        <taxon>Mycena</taxon>
    </lineage>
</organism>
<gene>
    <name evidence="2" type="ORF">MSAN_02444100</name>
</gene>
<evidence type="ECO:0000313" key="2">
    <source>
        <dbReference type="EMBL" id="KAF7331145.1"/>
    </source>
</evidence>
<dbReference type="Proteomes" id="UP000623467">
    <property type="component" value="Unassembled WGS sequence"/>
</dbReference>